<keyword evidence="1" id="KW-0472">Membrane</keyword>
<reference evidence="2 3" key="1">
    <citation type="submission" date="2018-10" db="EMBL/GenBank/DDBJ databases">
        <title>Co-occurring genomic capacity for anaerobic methane metabolism and dissimilatory sulfite reduction discovered in the Korarchaeota.</title>
        <authorList>
            <person name="Mckay L.J."/>
            <person name="Dlakic M."/>
            <person name="Fields M.W."/>
            <person name="Delmont T.O."/>
            <person name="Eren A.M."/>
            <person name="Jay Z.J."/>
            <person name="Klingelsmith K.B."/>
            <person name="Rusch D.B."/>
            <person name="Inskeep W.P."/>
        </authorList>
    </citation>
    <scope>NUCLEOTIDE SEQUENCE [LARGE SCALE GENOMIC DNA]</scope>
    <source>
        <strain evidence="2 3">WS</strain>
    </source>
</reference>
<organism evidence="2 3">
    <name type="scientific">Candidatus Korarchaeum cryptofilum</name>
    <dbReference type="NCBI Taxonomy" id="498846"/>
    <lineage>
        <taxon>Archaea</taxon>
        <taxon>Thermoproteota</taxon>
        <taxon>Candidatus Korarchaeia</taxon>
        <taxon>Candidatus Korarchaeales</taxon>
        <taxon>Candidatus Korarchaeaceae</taxon>
        <taxon>Candidatus Korarchaeum</taxon>
    </lineage>
</organism>
<keyword evidence="1" id="KW-0812">Transmembrane</keyword>
<evidence type="ECO:0000313" key="2">
    <source>
        <dbReference type="EMBL" id="RSN69321.1"/>
    </source>
</evidence>
<evidence type="ECO:0008006" key="4">
    <source>
        <dbReference type="Google" id="ProtNLM"/>
    </source>
</evidence>
<gene>
    <name evidence="2" type="ORF">D9Q81_03875</name>
</gene>
<feature type="transmembrane region" description="Helical" evidence="1">
    <location>
        <begin position="6"/>
        <end position="28"/>
    </location>
</feature>
<name>A0A429G6D2_9CREN</name>
<comment type="caution">
    <text evidence="2">The sequence shown here is derived from an EMBL/GenBank/DDBJ whole genome shotgun (WGS) entry which is preliminary data.</text>
</comment>
<sequence>MKGETLGAFLLALMIFSFSISLIPLSYLSYGSSGEIVRLGKNDVEVHMDFGILELSETNESEPYALIRGSVSSKEGKVEGSIGSVSLYIPEGWEGSVRVSVRYGIVILNGSRMGELNVKMNLGLVQGEMVALKRVLIDIGSGTVSLMLRVQEGSGVMVKLDCDRSYLRYDGGSLRGEGVEMMLWEGRPLLQVYVKANVAELNIIRMKG</sequence>
<dbReference type="AlphaFoldDB" id="A0A429G6D2"/>
<evidence type="ECO:0000313" key="3">
    <source>
        <dbReference type="Proteomes" id="UP000278149"/>
    </source>
</evidence>
<dbReference type="Proteomes" id="UP000278149">
    <property type="component" value="Unassembled WGS sequence"/>
</dbReference>
<evidence type="ECO:0000256" key="1">
    <source>
        <dbReference type="SAM" id="Phobius"/>
    </source>
</evidence>
<accession>A0A429G6D2</accession>
<dbReference type="RefSeq" id="WP_125741422.1">
    <property type="nucleotide sequence ID" value="NZ_RCOR01000019.1"/>
</dbReference>
<keyword evidence="1" id="KW-1133">Transmembrane helix</keyword>
<protein>
    <recommendedName>
        <fullName evidence="4">Adhesin domain-containing protein</fullName>
    </recommendedName>
</protein>
<dbReference type="EMBL" id="RCOR01000019">
    <property type="protein sequence ID" value="RSN69321.1"/>
    <property type="molecule type" value="Genomic_DNA"/>
</dbReference>
<proteinExistence type="predicted"/>